<dbReference type="SUPFAM" id="SSF53448">
    <property type="entry name" value="Nucleotide-diphospho-sugar transferases"/>
    <property type="match status" value="1"/>
</dbReference>
<dbReference type="Pfam" id="PF00535">
    <property type="entry name" value="Glycos_transf_2"/>
    <property type="match status" value="1"/>
</dbReference>
<evidence type="ECO:0000313" key="3">
    <source>
        <dbReference type="Proteomes" id="UP000249754"/>
    </source>
</evidence>
<comment type="caution">
    <text evidence="2">The sequence shown here is derived from an EMBL/GenBank/DDBJ whole genome shotgun (WGS) entry which is preliminary data.</text>
</comment>
<dbReference type="GO" id="GO:0016740">
    <property type="term" value="F:transferase activity"/>
    <property type="evidence" value="ECO:0007669"/>
    <property type="project" value="UniProtKB-KW"/>
</dbReference>
<name>A0A327S3K7_9SPHI</name>
<accession>A0A327S3K7</accession>
<dbReference type="Proteomes" id="UP000249754">
    <property type="component" value="Unassembled WGS sequence"/>
</dbReference>
<feature type="domain" description="Glycosyltransferase 2-like" evidence="1">
    <location>
        <begin position="13"/>
        <end position="141"/>
    </location>
</feature>
<evidence type="ECO:0000313" key="2">
    <source>
        <dbReference type="EMBL" id="RAJ22852.1"/>
    </source>
</evidence>
<reference evidence="2 3" key="1">
    <citation type="submission" date="2018-06" db="EMBL/GenBank/DDBJ databases">
        <title>Genomic Encyclopedia of Archaeal and Bacterial Type Strains, Phase II (KMG-II): from individual species to whole genera.</title>
        <authorList>
            <person name="Goeker M."/>
        </authorList>
    </citation>
    <scope>NUCLEOTIDE SEQUENCE [LARGE SCALE GENOMIC DNA]</scope>
    <source>
        <strain evidence="2 3">DSM 14825</strain>
    </source>
</reference>
<organism evidence="2 3">
    <name type="scientific">Pedobacter cryoconitis</name>
    <dbReference type="NCBI Taxonomy" id="188932"/>
    <lineage>
        <taxon>Bacteria</taxon>
        <taxon>Pseudomonadati</taxon>
        <taxon>Bacteroidota</taxon>
        <taxon>Sphingobacteriia</taxon>
        <taxon>Sphingobacteriales</taxon>
        <taxon>Sphingobacteriaceae</taxon>
        <taxon>Pedobacter</taxon>
    </lineage>
</organism>
<dbReference type="CDD" id="cd00761">
    <property type="entry name" value="Glyco_tranf_GTA_type"/>
    <property type="match status" value="1"/>
</dbReference>
<dbReference type="STRING" id="188932.AY601_0205"/>
<keyword evidence="2" id="KW-0808">Transferase</keyword>
<dbReference type="AlphaFoldDB" id="A0A327S3K7"/>
<protein>
    <submittedName>
        <fullName evidence="2">Glycosyl transferase family 2</fullName>
    </submittedName>
</protein>
<dbReference type="EMBL" id="QLLR01000035">
    <property type="protein sequence ID" value="RAJ22852.1"/>
    <property type="molecule type" value="Genomic_DNA"/>
</dbReference>
<evidence type="ECO:0000259" key="1">
    <source>
        <dbReference type="Pfam" id="PF00535"/>
    </source>
</evidence>
<proteinExistence type="predicted"/>
<dbReference type="Gene3D" id="3.90.550.10">
    <property type="entry name" value="Spore Coat Polysaccharide Biosynthesis Protein SpsA, Chain A"/>
    <property type="match status" value="1"/>
</dbReference>
<dbReference type="InterPro" id="IPR001173">
    <property type="entry name" value="Glyco_trans_2-like"/>
</dbReference>
<gene>
    <name evidence="2" type="ORF">LY11_04654</name>
</gene>
<sequence length="266" mass="31297">MMNTPYHFTSVTLLITHYNRCKSLERLLKAFKKLDCNFGDIVISDDGSEKSQLQYIEKLQQEYTFRLITSPINKGLGNNINKGQDSVQTEYTLYIQEDFVPKATFPEHFADALQIMEQDKKWDMITLYSYSPYPYMTPYKLGFSEKVFHLSPWYTNNLKFYLYGDHPHLRKSTFLKDFGRYPEGLNGDQTEMQMSFAFIKNKGKCLLYDDHYGLLTQENSVEEPSTANFRKSWNNGNSVPFTIAKLIYSKYKFLKYNFQLLTKTVK</sequence>
<dbReference type="RefSeq" id="WP_245952867.1">
    <property type="nucleotide sequence ID" value="NZ_QLLR01000035.1"/>
</dbReference>
<dbReference type="InterPro" id="IPR029044">
    <property type="entry name" value="Nucleotide-diphossugar_trans"/>
</dbReference>